<sequence>MINKKEIKILFLIVFTLTSVLSLYLGFRGATHIFSSINPEDITNSTKIPQPFESKVASYLNILVGIVVFVYIIIFKEKKKNIFWLILGPIGIILFSVRKLIHLTKNGVNIAV</sequence>
<feature type="transmembrane region" description="Helical" evidence="1">
    <location>
        <begin position="82"/>
        <end position="101"/>
    </location>
</feature>
<keyword evidence="1" id="KW-1133">Transmembrane helix</keyword>
<feature type="transmembrane region" description="Helical" evidence="1">
    <location>
        <begin position="56"/>
        <end position="75"/>
    </location>
</feature>
<evidence type="ECO:0000256" key="1">
    <source>
        <dbReference type="SAM" id="Phobius"/>
    </source>
</evidence>
<gene>
    <name evidence="2" type="ORF">LACPI_2040</name>
</gene>
<dbReference type="AlphaFoldDB" id="A0A0D6E0E7"/>
<dbReference type="Proteomes" id="UP000033166">
    <property type="component" value="Chromosome I"/>
</dbReference>
<dbReference type="HOGENOM" id="CLU_2142720_0_0_9"/>
<dbReference type="EMBL" id="LN774769">
    <property type="protein sequence ID" value="CEN29240.1"/>
    <property type="molecule type" value="Genomic_DNA"/>
</dbReference>
<keyword evidence="1" id="KW-0472">Membrane</keyword>
<evidence type="ECO:0000313" key="3">
    <source>
        <dbReference type="Proteomes" id="UP000033166"/>
    </source>
</evidence>
<dbReference type="RefSeq" id="WP_047916235.1">
    <property type="nucleotide sequence ID" value="NZ_LN774769.1"/>
</dbReference>
<dbReference type="KEGG" id="lpk:LACPI_2040"/>
<proteinExistence type="predicted"/>
<accession>A0A0D6E0E7</accession>
<evidence type="ECO:0000313" key="2">
    <source>
        <dbReference type="EMBL" id="CEN29240.1"/>
    </source>
</evidence>
<protein>
    <submittedName>
        <fullName evidence="2">Uncharacterized protein</fullName>
    </submittedName>
</protein>
<organism evidence="2 3">
    <name type="scientific">Pseudolactococcus piscium MKFS47</name>
    <dbReference type="NCBI Taxonomy" id="297352"/>
    <lineage>
        <taxon>Bacteria</taxon>
        <taxon>Bacillati</taxon>
        <taxon>Bacillota</taxon>
        <taxon>Bacilli</taxon>
        <taxon>Lactobacillales</taxon>
        <taxon>Streptococcaceae</taxon>
        <taxon>Pseudolactococcus</taxon>
    </lineage>
</organism>
<feature type="transmembrane region" description="Helical" evidence="1">
    <location>
        <begin position="7"/>
        <end position="27"/>
    </location>
</feature>
<reference evidence="3" key="1">
    <citation type="submission" date="2015-01" db="EMBL/GenBank/DDBJ databases">
        <authorList>
            <person name="Andreevskaya M."/>
        </authorList>
    </citation>
    <scope>NUCLEOTIDE SEQUENCE [LARGE SCALE GENOMIC DNA]</scope>
    <source>
        <strain evidence="3">MKFS47</strain>
    </source>
</reference>
<name>A0A0D6E0E7_9LACT</name>
<keyword evidence="1" id="KW-0812">Transmembrane</keyword>